<proteinExistence type="predicted"/>
<dbReference type="PANTHER" id="PTHR43679">
    <property type="entry name" value="OCTANOYLTRANSFERASE LIPM-RELATED"/>
    <property type="match status" value="1"/>
</dbReference>
<comment type="caution">
    <text evidence="2">The sequence shown here is derived from an EMBL/GenBank/DDBJ whole genome shotgun (WGS) entry which is preliminary data.</text>
</comment>
<dbReference type="GO" id="GO:0016874">
    <property type="term" value="F:ligase activity"/>
    <property type="evidence" value="ECO:0007669"/>
    <property type="project" value="UniProtKB-KW"/>
</dbReference>
<evidence type="ECO:0000313" key="2">
    <source>
        <dbReference type="EMBL" id="HHI49194.1"/>
    </source>
</evidence>
<dbReference type="CDD" id="cd16443">
    <property type="entry name" value="LplA"/>
    <property type="match status" value="1"/>
</dbReference>
<dbReference type="InterPro" id="IPR004143">
    <property type="entry name" value="BPL_LPL_catalytic"/>
</dbReference>
<dbReference type="SUPFAM" id="SSF55681">
    <property type="entry name" value="Class II aaRS and biotin synthetases"/>
    <property type="match status" value="1"/>
</dbReference>
<sequence length="254" mass="28253">MVLLKRLRVIEFEFGDAPFNMALDEAIMRSVGSGKSPPTLRLYGWDPPAVSIGYFQEIKEEVNLEFCHEKGIQVVRRLSGGGAVLHTPKELTYSFAVEANDPSVPQDIQGSYLKICAPIISALREIGVPASFRPVNDIEVRKRKISGSAQTRRFGAILQHGTILLGMDYSLLPALRVRAEKLAEKGAKDVAGRITTVAEILGKEVSHAEFSKILVRSFEDHFGAVAYSSDLSEDECIAPTLEERYRSIDWTFRR</sequence>
<dbReference type="PANTHER" id="PTHR43679:SF2">
    <property type="entry name" value="OCTANOYL-[GCVH]:PROTEIN N-OCTANOYLTRANSFERASE"/>
    <property type="match status" value="1"/>
</dbReference>
<dbReference type="InterPro" id="IPR045864">
    <property type="entry name" value="aa-tRNA-synth_II/BPL/LPL"/>
</dbReference>
<dbReference type="AlphaFoldDB" id="A0A7J3UZI6"/>
<protein>
    <submittedName>
        <fullName evidence="2">Lipoate--protein ligase family protein</fullName>
    </submittedName>
</protein>
<gene>
    <name evidence="2" type="ORF">ENL91_03385</name>
</gene>
<dbReference type="Pfam" id="PF21948">
    <property type="entry name" value="LplA-B_cat"/>
    <property type="match status" value="1"/>
</dbReference>
<reference evidence="2" key="1">
    <citation type="journal article" date="2020" name="mSystems">
        <title>Genome- and Community-Level Interaction Insights into Carbon Utilization and Element Cycling Functions of Hydrothermarchaeota in Hydrothermal Sediment.</title>
        <authorList>
            <person name="Zhou Z."/>
            <person name="Liu Y."/>
            <person name="Xu W."/>
            <person name="Pan J."/>
            <person name="Luo Z.H."/>
            <person name="Li M."/>
        </authorList>
    </citation>
    <scope>NUCLEOTIDE SEQUENCE [LARGE SCALE GENOMIC DNA]</scope>
    <source>
        <strain evidence="2">SpSt-1038</strain>
    </source>
</reference>
<organism evidence="2">
    <name type="scientific">Candidatus Methanosuratincola petrocarbonis</name>
    <name type="common">ex Vanwonterghem et al. 2016</name>
    <dbReference type="NCBI Taxonomy" id="1867261"/>
    <lineage>
        <taxon>Archaea</taxon>
        <taxon>Thermoproteota</taxon>
        <taxon>Methanosuratincolia</taxon>
        <taxon>Candidatus Methanomethylicales</taxon>
        <taxon>Candidatus Methanomethylicaceae</taxon>
        <taxon>Candidatus Methanosuratincola (ex Vanwonterghem et al. 2016)</taxon>
    </lineage>
</organism>
<accession>A0A7J3UZI6</accession>
<dbReference type="EMBL" id="DRVT01000043">
    <property type="protein sequence ID" value="HHI49194.1"/>
    <property type="molecule type" value="Genomic_DNA"/>
</dbReference>
<dbReference type="Gene3D" id="3.30.930.10">
    <property type="entry name" value="Bira Bifunctional Protein, Domain 2"/>
    <property type="match status" value="1"/>
</dbReference>
<keyword evidence="2" id="KW-0436">Ligase</keyword>
<evidence type="ECO:0000259" key="1">
    <source>
        <dbReference type="PROSITE" id="PS51733"/>
    </source>
</evidence>
<name>A0A7J3UZI6_9CREN</name>
<feature type="domain" description="BPL/LPL catalytic" evidence="1">
    <location>
        <begin position="34"/>
        <end position="226"/>
    </location>
</feature>
<dbReference type="PROSITE" id="PS51733">
    <property type="entry name" value="BPL_LPL_CATALYTIC"/>
    <property type="match status" value="1"/>
</dbReference>
<dbReference type="InterPro" id="IPR050664">
    <property type="entry name" value="Octanoyltrans_LipM/LipL"/>
</dbReference>